<organism evidence="2 3">
    <name type="scientific">Bipolaris victoriae (strain FI3)</name>
    <name type="common">Victoria blight of oats agent</name>
    <name type="synonym">Cochliobolus victoriae</name>
    <dbReference type="NCBI Taxonomy" id="930091"/>
    <lineage>
        <taxon>Eukaryota</taxon>
        <taxon>Fungi</taxon>
        <taxon>Dikarya</taxon>
        <taxon>Ascomycota</taxon>
        <taxon>Pezizomycotina</taxon>
        <taxon>Dothideomycetes</taxon>
        <taxon>Pleosporomycetidae</taxon>
        <taxon>Pleosporales</taxon>
        <taxon>Pleosporineae</taxon>
        <taxon>Pleosporaceae</taxon>
        <taxon>Bipolaris</taxon>
    </lineage>
</organism>
<keyword evidence="3" id="KW-1185">Reference proteome</keyword>
<sequence>HTTGAGSRSTKPMDGELIETDTESGNTNHMTHGKVIANKPIATQLDAAIHALDPKKRYASH</sequence>
<name>W7E987_BIPV3</name>
<evidence type="ECO:0000256" key="1">
    <source>
        <dbReference type="SAM" id="MobiDB-lite"/>
    </source>
</evidence>
<evidence type="ECO:0000313" key="2">
    <source>
        <dbReference type="EMBL" id="EUN23609.1"/>
    </source>
</evidence>
<feature type="region of interest" description="Disordered" evidence="1">
    <location>
        <begin position="1"/>
        <end position="31"/>
    </location>
</feature>
<reference evidence="2 3" key="1">
    <citation type="journal article" date="2013" name="PLoS Genet.">
        <title>Comparative genome structure, secondary metabolite, and effector coding capacity across Cochliobolus pathogens.</title>
        <authorList>
            <person name="Condon B.J."/>
            <person name="Leng Y."/>
            <person name="Wu D."/>
            <person name="Bushley K.E."/>
            <person name="Ohm R.A."/>
            <person name="Otillar R."/>
            <person name="Martin J."/>
            <person name="Schackwitz W."/>
            <person name="Grimwood J."/>
            <person name="MohdZainudin N."/>
            <person name="Xue C."/>
            <person name="Wang R."/>
            <person name="Manning V.A."/>
            <person name="Dhillon B."/>
            <person name="Tu Z.J."/>
            <person name="Steffenson B.J."/>
            <person name="Salamov A."/>
            <person name="Sun H."/>
            <person name="Lowry S."/>
            <person name="LaButti K."/>
            <person name="Han J."/>
            <person name="Copeland A."/>
            <person name="Lindquist E."/>
            <person name="Barry K."/>
            <person name="Schmutz J."/>
            <person name="Baker S.E."/>
            <person name="Ciuffetti L.M."/>
            <person name="Grigoriev I.V."/>
            <person name="Zhong S."/>
            <person name="Turgeon B.G."/>
        </authorList>
    </citation>
    <scope>NUCLEOTIDE SEQUENCE [LARGE SCALE GENOMIC DNA]</scope>
    <source>
        <strain evidence="2 3">FI3</strain>
    </source>
</reference>
<dbReference type="GeneID" id="26249380"/>
<proteinExistence type="predicted"/>
<protein>
    <submittedName>
        <fullName evidence="2">Uncharacterized protein</fullName>
    </submittedName>
</protein>
<feature type="non-terminal residue" evidence="2">
    <location>
        <position position="1"/>
    </location>
</feature>
<dbReference type="Proteomes" id="UP000054337">
    <property type="component" value="Unassembled WGS sequence"/>
</dbReference>
<gene>
    <name evidence="2" type="ORF">COCVIDRAFT_108344</name>
</gene>
<dbReference type="EMBL" id="KI968783">
    <property type="protein sequence ID" value="EUN23609.1"/>
    <property type="molecule type" value="Genomic_DNA"/>
</dbReference>
<dbReference type="AlphaFoldDB" id="W7E987"/>
<evidence type="ECO:0000313" key="3">
    <source>
        <dbReference type="Proteomes" id="UP000054337"/>
    </source>
</evidence>
<feature type="compositionally biased region" description="Polar residues" evidence="1">
    <location>
        <begin position="1"/>
        <end position="10"/>
    </location>
</feature>
<dbReference type="RefSeq" id="XP_014553186.1">
    <property type="nucleotide sequence ID" value="XM_014697700.1"/>
</dbReference>
<accession>W7E987</accession>
<dbReference type="HOGENOM" id="CLU_2928865_0_0_1"/>